<dbReference type="EMBL" id="JAXOFX010000002">
    <property type="protein sequence ID" value="MDZ5470914.1"/>
    <property type="molecule type" value="Genomic_DNA"/>
</dbReference>
<dbReference type="InterPro" id="IPR041698">
    <property type="entry name" value="Methyltransf_25"/>
</dbReference>
<protein>
    <submittedName>
        <fullName evidence="4">Class I SAM-dependent methyltransferase</fullName>
        <ecNumber evidence="4">2.1.1.-</ecNumber>
    </submittedName>
</protein>
<reference evidence="4 5" key="1">
    <citation type="submission" date="2023-11" db="EMBL/GenBank/DDBJ databases">
        <title>Bacillus jintuensis, isolated from a mudflat on the Beibu Gulf coast.</title>
        <authorList>
            <person name="Li M."/>
        </authorList>
    </citation>
    <scope>NUCLEOTIDE SEQUENCE [LARGE SCALE GENOMIC DNA]</scope>
    <source>
        <strain evidence="4 5">31A1R</strain>
        <plasmid evidence="4">unnamed</plasmid>
    </source>
</reference>
<feature type="domain" description="Methyltransferase" evidence="3">
    <location>
        <begin position="41"/>
        <end position="135"/>
    </location>
</feature>
<dbReference type="Pfam" id="PF13649">
    <property type="entry name" value="Methyltransf_25"/>
    <property type="match status" value="1"/>
</dbReference>
<dbReference type="InterPro" id="IPR029063">
    <property type="entry name" value="SAM-dependent_MTases_sf"/>
</dbReference>
<dbReference type="CDD" id="cd02440">
    <property type="entry name" value="AdoMet_MTases"/>
    <property type="match status" value="1"/>
</dbReference>
<dbReference type="Proteomes" id="UP001290455">
    <property type="component" value="Unassembled WGS sequence"/>
</dbReference>
<dbReference type="GO" id="GO:0032259">
    <property type="term" value="P:methylation"/>
    <property type="evidence" value="ECO:0007669"/>
    <property type="project" value="UniProtKB-KW"/>
</dbReference>
<keyword evidence="2 4" id="KW-0808">Transferase</keyword>
<proteinExistence type="predicted"/>
<keyword evidence="5" id="KW-1185">Reference proteome</keyword>
<accession>A0ABU5IUT4</accession>
<dbReference type="SUPFAM" id="SSF53335">
    <property type="entry name" value="S-adenosyl-L-methionine-dependent methyltransferases"/>
    <property type="match status" value="1"/>
</dbReference>
<dbReference type="GO" id="GO:0008168">
    <property type="term" value="F:methyltransferase activity"/>
    <property type="evidence" value="ECO:0007669"/>
    <property type="project" value="UniProtKB-KW"/>
</dbReference>
<evidence type="ECO:0000256" key="2">
    <source>
        <dbReference type="ARBA" id="ARBA00022679"/>
    </source>
</evidence>
<dbReference type="PANTHER" id="PTHR43861">
    <property type="entry name" value="TRANS-ACONITATE 2-METHYLTRANSFERASE-RELATED"/>
    <property type="match status" value="1"/>
</dbReference>
<dbReference type="EC" id="2.1.1.-" evidence="4"/>
<evidence type="ECO:0000256" key="1">
    <source>
        <dbReference type="ARBA" id="ARBA00022603"/>
    </source>
</evidence>
<dbReference type="Gene3D" id="3.40.50.150">
    <property type="entry name" value="Vaccinia Virus protein VP39"/>
    <property type="match status" value="1"/>
</dbReference>
<keyword evidence="4" id="KW-0614">Plasmid</keyword>
<evidence type="ECO:0000259" key="3">
    <source>
        <dbReference type="Pfam" id="PF13649"/>
    </source>
</evidence>
<geneLocation type="plasmid" evidence="4">
    <name>unnamed</name>
</geneLocation>
<keyword evidence="1 4" id="KW-0489">Methyltransferase</keyword>
<comment type="caution">
    <text evidence="4">The sequence shown here is derived from an EMBL/GenBank/DDBJ whole genome shotgun (WGS) entry which is preliminary data.</text>
</comment>
<dbReference type="Gene3D" id="2.20.25.110">
    <property type="entry name" value="S-adenosyl-L-methionine-dependent methyltransferases"/>
    <property type="match status" value="1"/>
</dbReference>
<name>A0ABU5IUT4_9BACI</name>
<sequence>MTYGKFAYLYDDLMEEVPYDRWVEMVLKLKSKYNLKGDKLLDLACGTGELSVSLTGAGFDVIGVDLSGDMLAVANEKAENSGNQIPLYQQNMVELDVNTTFDIIGIFCDSLNYLQSEEEVIETFHKVLQHLDSGGLFIFDVHSVYKIMEVFMNQTFTHDQEDICYIWNCFQGEYPYSVEHELTFFVQDSNTNKYDRYDEFHSQRTFPVNQYQSWLSEAGFEFLEMTADFTDDSPTNDSERIFFVARKP</sequence>
<dbReference type="RefSeq" id="WP_322445454.1">
    <property type="nucleotide sequence ID" value="NZ_JAXOFX010000002.1"/>
</dbReference>
<gene>
    <name evidence="4" type="ORF">SM124_04020</name>
</gene>
<evidence type="ECO:0000313" key="4">
    <source>
        <dbReference type="EMBL" id="MDZ5470914.1"/>
    </source>
</evidence>
<evidence type="ECO:0000313" key="5">
    <source>
        <dbReference type="Proteomes" id="UP001290455"/>
    </source>
</evidence>
<dbReference type="PANTHER" id="PTHR43861:SF1">
    <property type="entry name" value="TRANS-ACONITATE 2-METHYLTRANSFERASE"/>
    <property type="match status" value="1"/>
</dbReference>
<organism evidence="4 5">
    <name type="scientific">Robertmurraya mangrovi</name>
    <dbReference type="NCBI Taxonomy" id="3098077"/>
    <lineage>
        <taxon>Bacteria</taxon>
        <taxon>Bacillati</taxon>
        <taxon>Bacillota</taxon>
        <taxon>Bacilli</taxon>
        <taxon>Bacillales</taxon>
        <taxon>Bacillaceae</taxon>
        <taxon>Robertmurraya</taxon>
    </lineage>
</organism>